<proteinExistence type="predicted"/>
<dbReference type="SUPFAM" id="SSF46689">
    <property type="entry name" value="Homeodomain-like"/>
    <property type="match status" value="1"/>
</dbReference>
<keyword evidence="1" id="KW-0238">DNA-binding</keyword>
<dbReference type="Proteomes" id="UP000198210">
    <property type="component" value="Chromosome I"/>
</dbReference>
<keyword evidence="1" id="KW-0371">Homeobox</keyword>
<dbReference type="AlphaFoldDB" id="A0A1C5HAV2"/>
<evidence type="ECO:0000313" key="2">
    <source>
        <dbReference type="Proteomes" id="UP000198210"/>
    </source>
</evidence>
<dbReference type="Pfam" id="PF13384">
    <property type="entry name" value="HTH_23"/>
    <property type="match status" value="1"/>
</dbReference>
<gene>
    <name evidence="1" type="ORF">GA0074704_1374</name>
</gene>
<sequence>MAQIRARTGLGRNRVQELLRGVPPPEWTRRPTAKDELRAEALKLRAQGGTVPDIAKRLGVARSTAYLWVRHMPLEVDPAVARARRQAHSKAMTDAQWSAHRRARDAARTEVVEAAAAWAVGLSERELVLVGSALYWAEGTKAKPWRPHDTRVRFVNSDPELVEIFLRFVESTGVPRRALRFRVSIHETADRQAAVRWWAARVGVPAEAFMATSVKRHRPGTVRRNTGDGYHGCLSVEVPRSRPLYWRMEGTVRGMAGGDPERER</sequence>
<accession>A0A1C5HAV2</accession>
<dbReference type="InterPro" id="IPR009057">
    <property type="entry name" value="Homeodomain-like_sf"/>
</dbReference>
<protein>
    <submittedName>
        <fullName evidence="1">Homeodomain-like domain-containing protein</fullName>
    </submittedName>
</protein>
<name>A0A1C5HAV2_9ACTN</name>
<evidence type="ECO:0000313" key="1">
    <source>
        <dbReference type="EMBL" id="SCG43158.1"/>
    </source>
</evidence>
<organism evidence="1 2">
    <name type="scientific">Micromonospora siamensis</name>
    <dbReference type="NCBI Taxonomy" id="299152"/>
    <lineage>
        <taxon>Bacteria</taxon>
        <taxon>Bacillati</taxon>
        <taxon>Actinomycetota</taxon>
        <taxon>Actinomycetes</taxon>
        <taxon>Micromonosporales</taxon>
        <taxon>Micromonosporaceae</taxon>
        <taxon>Micromonospora</taxon>
    </lineage>
</organism>
<keyword evidence="2" id="KW-1185">Reference proteome</keyword>
<dbReference type="Gene3D" id="1.10.10.60">
    <property type="entry name" value="Homeodomain-like"/>
    <property type="match status" value="1"/>
</dbReference>
<reference evidence="1 2" key="1">
    <citation type="submission" date="2016-06" db="EMBL/GenBank/DDBJ databases">
        <authorList>
            <person name="Kjaerup R.B."/>
            <person name="Dalgaard T.S."/>
            <person name="Juul-Madsen H.R."/>
        </authorList>
    </citation>
    <scope>NUCLEOTIDE SEQUENCE [LARGE SCALE GENOMIC DNA]</scope>
    <source>
        <strain evidence="1 2">DSM 45097</strain>
    </source>
</reference>
<dbReference type="EMBL" id="LT607751">
    <property type="protein sequence ID" value="SCG43158.1"/>
    <property type="molecule type" value="Genomic_DNA"/>
</dbReference>
<dbReference type="GO" id="GO:0003677">
    <property type="term" value="F:DNA binding"/>
    <property type="evidence" value="ECO:0007669"/>
    <property type="project" value="UniProtKB-KW"/>
</dbReference>